<feature type="compositionally biased region" description="Acidic residues" evidence="1">
    <location>
        <begin position="21"/>
        <end position="33"/>
    </location>
</feature>
<dbReference type="RefSeq" id="WP_318842781.1">
    <property type="nucleotide sequence ID" value="NZ_JADAQT010000048.1"/>
</dbReference>
<keyword evidence="3" id="KW-1185">Reference proteome</keyword>
<accession>A0ABR9MUW5</accession>
<dbReference type="Proteomes" id="UP000625527">
    <property type="component" value="Unassembled WGS sequence"/>
</dbReference>
<feature type="compositionally biased region" description="Polar residues" evidence="1">
    <location>
        <begin position="1"/>
        <end position="16"/>
    </location>
</feature>
<dbReference type="Gene3D" id="2.180.10.10">
    <property type="entry name" value="RHS repeat-associated core"/>
    <property type="match status" value="1"/>
</dbReference>
<dbReference type="PROSITE" id="PS50817">
    <property type="entry name" value="INTEIN_N_TER"/>
    <property type="match status" value="1"/>
</dbReference>
<feature type="non-terminal residue" evidence="2">
    <location>
        <position position="1"/>
    </location>
</feature>
<dbReference type="CDD" id="cd00081">
    <property type="entry name" value="Hint"/>
    <property type="match status" value="1"/>
</dbReference>
<evidence type="ECO:0000313" key="3">
    <source>
        <dbReference type="Proteomes" id="UP000625527"/>
    </source>
</evidence>
<proteinExistence type="predicted"/>
<evidence type="ECO:0000313" key="2">
    <source>
        <dbReference type="EMBL" id="MBE1874791.1"/>
    </source>
</evidence>
<dbReference type="InterPro" id="IPR006141">
    <property type="entry name" value="Intein_N"/>
</dbReference>
<sequence length="493" mass="52533">VESELTGTDTDTSLSVQPAEPECEVPDGEDPETWCEGQTGSGATPTVTDEGTLATENIYSADGDRLVRITRTATTSGGTPVVTGVTAYVGGGQELTLTPGQPVATTRYYAFAGQTVAVRTDKGMKSVSSLVADHHGTPLASVPNTDWATQDVIRHHTTPYGAARSADRLPGDHRFLGKTRDASTGYTLVGARWYDETLGRFLSVDPVMDLTDPQQWHGYTYANNNPTTRSDPTGLLSPYRGAPVWGGGSSASAGAGSGTNPAPTNPEPTGGTPDPYQTVWVWGGTPMYGAAAVARSNLSAYDAAVASGQIHPFMPWYVTAEGWFDAIVTDSVNFWVDTFHAFEDPALFWAWWGSPQAWYEEFDLEVSSLVAGAATSGVGFAAKGSIKAAKRLAQGAKGAGKLCSFAGSTPVLMADGSKKPIEDVEVGDEVIATDPETGEQVAREVTRVWVHQDDLFEFEVDGELIVTTEDHPFWSVTDQVWEGARELNSVSRF</sequence>
<dbReference type="InterPro" id="IPR022385">
    <property type="entry name" value="Rhs_assc_core"/>
</dbReference>
<dbReference type="PANTHER" id="PTHR32305">
    <property type="match status" value="1"/>
</dbReference>
<dbReference type="SUPFAM" id="SSF51294">
    <property type="entry name" value="Hedgehog/intein (Hint) domain"/>
    <property type="match status" value="1"/>
</dbReference>
<evidence type="ECO:0000256" key="1">
    <source>
        <dbReference type="SAM" id="MobiDB-lite"/>
    </source>
</evidence>
<feature type="region of interest" description="Disordered" evidence="1">
    <location>
        <begin position="247"/>
        <end position="273"/>
    </location>
</feature>
<reference evidence="2 3" key="1">
    <citation type="submission" date="2020-10" db="EMBL/GenBank/DDBJ databases">
        <title>Myceligenerans pegani sp. nov., an endophytic actinomycete isolated from Peganum harmala L. in Xinjiang, China.</title>
        <authorList>
            <person name="Xin L."/>
        </authorList>
    </citation>
    <scope>NUCLEOTIDE SEQUENCE [LARGE SCALE GENOMIC DNA]</scope>
    <source>
        <strain evidence="2 3">TRM65318</strain>
    </source>
</reference>
<feature type="region of interest" description="Disordered" evidence="1">
    <location>
        <begin position="1"/>
        <end position="49"/>
    </location>
</feature>
<dbReference type="Gene3D" id="2.170.16.10">
    <property type="entry name" value="Hedgehog/Intein (Hint) domain"/>
    <property type="match status" value="1"/>
</dbReference>
<dbReference type="EMBL" id="JADAQT010000048">
    <property type="protein sequence ID" value="MBE1874791.1"/>
    <property type="molecule type" value="Genomic_DNA"/>
</dbReference>
<feature type="compositionally biased region" description="Polar residues" evidence="1">
    <location>
        <begin position="36"/>
        <end position="49"/>
    </location>
</feature>
<dbReference type="InterPro" id="IPR050708">
    <property type="entry name" value="T6SS_VgrG/RHS"/>
</dbReference>
<protein>
    <recommendedName>
        <fullName evidence="4">Hint domain-containing protein</fullName>
    </recommendedName>
</protein>
<evidence type="ECO:0008006" key="4">
    <source>
        <dbReference type="Google" id="ProtNLM"/>
    </source>
</evidence>
<dbReference type="NCBIfam" id="TIGR03696">
    <property type="entry name" value="Rhs_assc_core"/>
    <property type="match status" value="1"/>
</dbReference>
<gene>
    <name evidence="2" type="ORF">IHE71_03590</name>
</gene>
<name>A0ABR9MUW5_9MICO</name>
<dbReference type="PANTHER" id="PTHR32305:SF17">
    <property type="entry name" value="TRNA NUCLEASE WAPA"/>
    <property type="match status" value="1"/>
</dbReference>
<organism evidence="2 3">
    <name type="scientific">Myceligenerans pegani</name>
    <dbReference type="NCBI Taxonomy" id="2776917"/>
    <lineage>
        <taxon>Bacteria</taxon>
        <taxon>Bacillati</taxon>
        <taxon>Actinomycetota</taxon>
        <taxon>Actinomycetes</taxon>
        <taxon>Micrococcales</taxon>
        <taxon>Promicromonosporaceae</taxon>
        <taxon>Myceligenerans</taxon>
    </lineage>
</organism>
<dbReference type="InterPro" id="IPR036844">
    <property type="entry name" value="Hint_dom_sf"/>
</dbReference>
<comment type="caution">
    <text evidence="2">The sequence shown here is derived from an EMBL/GenBank/DDBJ whole genome shotgun (WGS) entry which is preliminary data.</text>
</comment>